<dbReference type="InterPro" id="IPR051814">
    <property type="entry name" value="NAD(P)H-dep_FMN_reductase"/>
</dbReference>
<dbReference type="PANTHER" id="PTHR43408">
    <property type="entry name" value="FMN REDUCTASE (NADPH)"/>
    <property type="match status" value="1"/>
</dbReference>
<dbReference type="Proteomes" id="UP000294881">
    <property type="component" value="Unassembled WGS sequence"/>
</dbReference>
<evidence type="ECO:0000256" key="3">
    <source>
        <dbReference type="ARBA" id="ARBA00022643"/>
    </source>
</evidence>
<reference evidence="6 7" key="1">
    <citation type="submission" date="2019-03" db="EMBL/GenBank/DDBJ databases">
        <title>Genomic Encyclopedia of Type Strains, Phase IV (KMG-IV): sequencing the most valuable type-strain genomes for metagenomic binning, comparative biology and taxonomic classification.</title>
        <authorList>
            <person name="Goeker M."/>
        </authorList>
    </citation>
    <scope>NUCLEOTIDE SEQUENCE [LARGE SCALE GENOMIC DNA]</scope>
    <source>
        <strain evidence="6 7">DSM 22958</strain>
    </source>
</reference>
<dbReference type="InterPro" id="IPR019912">
    <property type="entry name" value="FMN_Rdtase_MsuE-like"/>
</dbReference>
<dbReference type="GO" id="GO:0016491">
    <property type="term" value="F:oxidoreductase activity"/>
    <property type="evidence" value="ECO:0007669"/>
    <property type="project" value="UniProtKB-KW"/>
</dbReference>
<feature type="domain" description="NADPH-dependent FMN reductase-like" evidence="5">
    <location>
        <begin position="5"/>
        <end position="147"/>
    </location>
</feature>
<comment type="similarity">
    <text evidence="1">Belongs to the SsuE family.</text>
</comment>
<organism evidence="6 7">
    <name type="scientific">Camelimonas lactis</name>
    <dbReference type="NCBI Taxonomy" id="659006"/>
    <lineage>
        <taxon>Bacteria</taxon>
        <taxon>Pseudomonadati</taxon>
        <taxon>Pseudomonadota</taxon>
        <taxon>Alphaproteobacteria</taxon>
        <taxon>Hyphomicrobiales</taxon>
        <taxon>Chelatococcaceae</taxon>
        <taxon>Camelimonas</taxon>
    </lineage>
</organism>
<dbReference type="EMBL" id="SLWL01000010">
    <property type="protein sequence ID" value="TCO12026.1"/>
    <property type="molecule type" value="Genomic_DNA"/>
</dbReference>
<keyword evidence="4" id="KW-0560">Oxidoreductase</keyword>
<keyword evidence="7" id="KW-1185">Reference proteome</keyword>
<dbReference type="InterPro" id="IPR029039">
    <property type="entry name" value="Flavoprotein-like_sf"/>
</dbReference>
<dbReference type="NCBIfam" id="TIGR03566">
    <property type="entry name" value="FMN_reduc_MsuE"/>
    <property type="match status" value="1"/>
</dbReference>
<dbReference type="PANTHER" id="PTHR43408:SF2">
    <property type="entry name" value="FMN REDUCTASE (NADPH)"/>
    <property type="match status" value="1"/>
</dbReference>
<dbReference type="SUPFAM" id="SSF52218">
    <property type="entry name" value="Flavoproteins"/>
    <property type="match status" value="1"/>
</dbReference>
<accession>A0A4R2GTF4</accession>
<dbReference type="Gene3D" id="3.40.50.360">
    <property type="match status" value="1"/>
</dbReference>
<evidence type="ECO:0000313" key="7">
    <source>
        <dbReference type="Proteomes" id="UP000294881"/>
    </source>
</evidence>
<keyword evidence="2" id="KW-0285">Flavoprotein</keyword>
<dbReference type="InterPro" id="IPR005025">
    <property type="entry name" value="FMN_Rdtase-like_dom"/>
</dbReference>
<evidence type="ECO:0000256" key="4">
    <source>
        <dbReference type="ARBA" id="ARBA00023002"/>
    </source>
</evidence>
<protein>
    <submittedName>
        <fullName evidence="6">FMN reductase</fullName>
    </submittedName>
</protein>
<name>A0A4R2GTF4_9HYPH</name>
<dbReference type="Pfam" id="PF03358">
    <property type="entry name" value="FMN_red"/>
    <property type="match status" value="1"/>
</dbReference>
<evidence type="ECO:0000256" key="1">
    <source>
        <dbReference type="ARBA" id="ARBA00005990"/>
    </source>
</evidence>
<evidence type="ECO:0000259" key="5">
    <source>
        <dbReference type="Pfam" id="PF03358"/>
    </source>
</evidence>
<proteinExistence type="inferred from homology"/>
<dbReference type="AlphaFoldDB" id="A0A4R2GTF4"/>
<dbReference type="RefSeq" id="WP_132008054.1">
    <property type="nucleotide sequence ID" value="NZ_JBHUNN010000002.1"/>
</dbReference>
<dbReference type="OrthoDB" id="1643408at2"/>
<evidence type="ECO:0000313" key="6">
    <source>
        <dbReference type="EMBL" id="TCO12026.1"/>
    </source>
</evidence>
<sequence>MSALRLVAFSGNTHRPSKTRALAEAAIAAVARRQAVDPELYDLVDIGPGVGAFSRGKLPLAGQEVLEAIEGADALIIGTPVYKGSFIGLLKHLIDFVDPAALAGKPVLLAATGGGHRHALVVEHQLRPLFGFFSALSVPTAVYAADADFTDGALTAPDVRARLEQAAGELAALASRPTSFAAPQPVANGHLTPPRAAGARLTALS</sequence>
<comment type="caution">
    <text evidence="6">The sequence shown here is derived from an EMBL/GenBank/DDBJ whole genome shotgun (WGS) entry which is preliminary data.</text>
</comment>
<keyword evidence="3" id="KW-0288">FMN</keyword>
<gene>
    <name evidence="6" type="ORF">EV666_11064</name>
</gene>
<evidence type="ECO:0000256" key="2">
    <source>
        <dbReference type="ARBA" id="ARBA00022630"/>
    </source>
</evidence>